<proteinExistence type="predicted"/>
<dbReference type="AlphaFoldDB" id="A0A066XSP3"/>
<dbReference type="InterPro" id="IPR009003">
    <property type="entry name" value="Peptidase_S1_PA"/>
</dbReference>
<dbReference type="Proteomes" id="UP000027238">
    <property type="component" value="Unassembled WGS sequence"/>
</dbReference>
<dbReference type="EMBL" id="JMSE01000311">
    <property type="protein sequence ID" value="KDN70694.1"/>
    <property type="molecule type" value="Genomic_DNA"/>
</dbReference>
<name>A0A066XSP3_COLSU</name>
<reference evidence="2" key="1">
    <citation type="journal article" date="2014" name="Genome Announc.">
        <title>Draft genome sequence of Colletotrichum sublineola, a destructive pathogen of cultivated sorghum.</title>
        <authorList>
            <person name="Baroncelli R."/>
            <person name="Sanz-Martin J.M."/>
            <person name="Rech G.E."/>
            <person name="Sukno S.A."/>
            <person name="Thon M.R."/>
        </authorList>
    </citation>
    <scope>NUCLEOTIDE SEQUENCE [LARGE SCALE GENOMIC DNA]</scope>
    <source>
        <strain evidence="2">TX430BB</strain>
    </source>
</reference>
<gene>
    <name evidence="1" type="ORF">CSUB01_12676</name>
</gene>
<comment type="caution">
    <text evidence="1">The sequence shown here is derived from an EMBL/GenBank/DDBJ whole genome shotgun (WGS) entry which is preliminary data.</text>
</comment>
<keyword evidence="2" id="KW-1185">Reference proteome</keyword>
<protein>
    <submittedName>
        <fullName evidence="1">Uncharacterized protein</fullName>
    </submittedName>
</protein>
<dbReference type="SUPFAM" id="SSF50494">
    <property type="entry name" value="Trypsin-like serine proteases"/>
    <property type="match status" value="1"/>
</dbReference>
<dbReference type="eggNOG" id="ENOG502QR0D">
    <property type="taxonomic scope" value="Eukaryota"/>
</dbReference>
<evidence type="ECO:0000313" key="1">
    <source>
        <dbReference type="EMBL" id="KDN70694.1"/>
    </source>
</evidence>
<dbReference type="OrthoDB" id="5424209at2759"/>
<organism evidence="1 2">
    <name type="scientific">Colletotrichum sublineola</name>
    <name type="common">Sorghum anthracnose fungus</name>
    <dbReference type="NCBI Taxonomy" id="1173701"/>
    <lineage>
        <taxon>Eukaryota</taxon>
        <taxon>Fungi</taxon>
        <taxon>Dikarya</taxon>
        <taxon>Ascomycota</taxon>
        <taxon>Pezizomycotina</taxon>
        <taxon>Sordariomycetes</taxon>
        <taxon>Hypocreomycetidae</taxon>
        <taxon>Glomerellales</taxon>
        <taxon>Glomerellaceae</taxon>
        <taxon>Colletotrichum</taxon>
        <taxon>Colletotrichum graminicola species complex</taxon>
    </lineage>
</organism>
<sequence length="475" mass="53451">FHFHGDAWSLDRKTLAVVGDHPIVSKWNDEPSPLRNKILGILAEQDVDWRAIDILRIGYVDEEKPVIVSISVSAHTSWETGSKVARDCRETLVKHGLDDVHCEIKESMLVNSSFAVLQQDYHPHSSNFHSTMYHLSDQLGTAIASRDKPSREGTKGIYLHRTGCEPAEIFALTCRHVCYEDSEKDSRLPGQETLPSKSIIQLPERTTKELVDDLDEWRQESVKNLEDEESKGECYQDRERRLSKITTYQQDIHETDRMLQHFNLRNALDTRVFGHVAYTSEYIVRTSECLSDWCLIRLKADSHERRLSELSNRVYIGPPQSTLSCKPAVRIPSLEGNGTLHIRGTVTASELQNPKKKLIVGMRGRTSGLTFGVVNQVMSVTRRPVQDGRTFLSKECCIVAGKVGREFTQPGDSGACVFDLKGRAVAMVTGGLSRIQVLQGGDNYGLDCPMDVTYATPMEWLLEDMKACGLSMEIL</sequence>
<evidence type="ECO:0000313" key="2">
    <source>
        <dbReference type="Proteomes" id="UP000027238"/>
    </source>
</evidence>
<feature type="non-terminal residue" evidence="1">
    <location>
        <position position="1"/>
    </location>
</feature>
<dbReference type="OMA" id="WPVRTGP"/>
<dbReference type="STRING" id="1173701.A0A066XSP3"/>
<accession>A0A066XSP3</accession>
<dbReference type="HOGENOM" id="CLU_024804_2_1_1"/>